<dbReference type="GO" id="GO:0016787">
    <property type="term" value="F:hydrolase activity"/>
    <property type="evidence" value="ECO:0007669"/>
    <property type="project" value="InterPro"/>
</dbReference>
<evidence type="ECO:0000259" key="2">
    <source>
        <dbReference type="Pfam" id="PF04909"/>
    </source>
</evidence>
<sequence length="245" mass="27176">MIVDAHVHLWDPEVLDYPWLPDALRFAHTAFEGRAVVVEADARGDELGWLESLDGVEAIVAHAPLEEPCDLAALAERPLVRGVRRLLQGTDVFDAVRENVRALAEHDLPFDACITADQMHKLIALVGACEETTFVLDHCGKPHALDPWRAQLTELATHENVVCKLSGLTTEVADPRPYLEHALDVFGPDRCLFGSDWPVASLTTTYEQWLEVVSGLLGKGERQRVLAGTAERVYRLSAVTNQEER</sequence>
<dbReference type="Pfam" id="PF04909">
    <property type="entry name" value="Amidohydro_2"/>
    <property type="match status" value="1"/>
</dbReference>
<dbReference type="InterPro" id="IPR052350">
    <property type="entry name" value="Metallo-dep_Lactonases"/>
</dbReference>
<feature type="domain" description="Amidohydrolase-related" evidence="2">
    <location>
        <begin position="3"/>
        <end position="236"/>
    </location>
</feature>
<dbReference type="Proteomes" id="UP001149140">
    <property type="component" value="Unassembled WGS sequence"/>
</dbReference>
<evidence type="ECO:0000313" key="4">
    <source>
        <dbReference type="Proteomes" id="UP001149140"/>
    </source>
</evidence>
<dbReference type="Gene3D" id="3.20.20.140">
    <property type="entry name" value="Metal-dependent hydrolases"/>
    <property type="match status" value="1"/>
</dbReference>
<accession>A0A9X3S213</accession>
<gene>
    <name evidence="3" type="ORF">OM076_10580</name>
</gene>
<dbReference type="InterPro" id="IPR006680">
    <property type="entry name" value="Amidohydro-rel"/>
</dbReference>
<proteinExistence type="inferred from homology"/>
<comment type="caution">
    <text evidence="3">The sequence shown here is derived from an EMBL/GenBank/DDBJ whole genome shotgun (WGS) entry which is preliminary data.</text>
</comment>
<comment type="similarity">
    <text evidence="1">Belongs to the metallo-dependent hydrolases superfamily.</text>
</comment>
<keyword evidence="4" id="KW-1185">Reference proteome</keyword>
<dbReference type="PANTHER" id="PTHR43569">
    <property type="entry name" value="AMIDOHYDROLASE"/>
    <property type="match status" value="1"/>
</dbReference>
<evidence type="ECO:0000313" key="3">
    <source>
        <dbReference type="EMBL" id="MDA0160711.1"/>
    </source>
</evidence>
<dbReference type="PANTHER" id="PTHR43569:SF2">
    <property type="entry name" value="AMIDOHYDROLASE-RELATED DOMAIN-CONTAINING PROTEIN"/>
    <property type="match status" value="1"/>
</dbReference>
<dbReference type="SUPFAM" id="SSF51556">
    <property type="entry name" value="Metallo-dependent hydrolases"/>
    <property type="match status" value="1"/>
</dbReference>
<organism evidence="3 4">
    <name type="scientific">Solirubrobacter ginsenosidimutans</name>
    <dbReference type="NCBI Taxonomy" id="490573"/>
    <lineage>
        <taxon>Bacteria</taxon>
        <taxon>Bacillati</taxon>
        <taxon>Actinomycetota</taxon>
        <taxon>Thermoleophilia</taxon>
        <taxon>Solirubrobacterales</taxon>
        <taxon>Solirubrobacteraceae</taxon>
        <taxon>Solirubrobacter</taxon>
    </lineage>
</organism>
<dbReference type="RefSeq" id="WP_270039696.1">
    <property type="nucleotide sequence ID" value="NZ_JAPDOD010000006.1"/>
</dbReference>
<name>A0A9X3S213_9ACTN</name>
<dbReference type="AlphaFoldDB" id="A0A9X3S213"/>
<evidence type="ECO:0000256" key="1">
    <source>
        <dbReference type="ARBA" id="ARBA00038310"/>
    </source>
</evidence>
<dbReference type="EMBL" id="JAPDOD010000006">
    <property type="protein sequence ID" value="MDA0160711.1"/>
    <property type="molecule type" value="Genomic_DNA"/>
</dbReference>
<dbReference type="InterPro" id="IPR032466">
    <property type="entry name" value="Metal_Hydrolase"/>
</dbReference>
<reference evidence="3" key="1">
    <citation type="submission" date="2022-10" db="EMBL/GenBank/DDBJ databases">
        <title>The WGS of Solirubrobacter ginsenosidimutans DSM 21036.</title>
        <authorList>
            <person name="Jiang Z."/>
        </authorList>
    </citation>
    <scope>NUCLEOTIDE SEQUENCE</scope>
    <source>
        <strain evidence="3">DSM 21036</strain>
    </source>
</reference>
<protein>
    <submittedName>
        <fullName evidence="3">Amidohydrolase family protein</fullName>
    </submittedName>
</protein>